<accession>A0A6D2JET4</accession>
<proteinExistence type="inferred from homology"/>
<dbReference type="Proteomes" id="UP000467841">
    <property type="component" value="Unassembled WGS sequence"/>
</dbReference>
<evidence type="ECO:0000256" key="5">
    <source>
        <dbReference type="ARBA" id="ARBA00023242"/>
    </source>
</evidence>
<dbReference type="OrthoDB" id="10586313at2759"/>
<dbReference type="Pfam" id="PF01201">
    <property type="entry name" value="Ribosomal_S8e"/>
    <property type="match status" value="1"/>
</dbReference>
<organism evidence="6 7">
    <name type="scientific">Microthlaspi erraticum</name>
    <dbReference type="NCBI Taxonomy" id="1685480"/>
    <lineage>
        <taxon>Eukaryota</taxon>
        <taxon>Viridiplantae</taxon>
        <taxon>Streptophyta</taxon>
        <taxon>Embryophyta</taxon>
        <taxon>Tracheophyta</taxon>
        <taxon>Spermatophyta</taxon>
        <taxon>Magnoliopsida</taxon>
        <taxon>eudicotyledons</taxon>
        <taxon>Gunneridae</taxon>
        <taxon>Pentapetalae</taxon>
        <taxon>rosids</taxon>
        <taxon>malvids</taxon>
        <taxon>Brassicales</taxon>
        <taxon>Brassicaceae</taxon>
        <taxon>Coluteocarpeae</taxon>
        <taxon>Microthlaspi</taxon>
    </lineage>
</organism>
<evidence type="ECO:0000256" key="4">
    <source>
        <dbReference type="ARBA" id="ARBA00022552"/>
    </source>
</evidence>
<dbReference type="Gene3D" id="2.40.10.310">
    <property type="match status" value="1"/>
</dbReference>
<protein>
    <submittedName>
        <fullName evidence="6">Uncharacterized protein</fullName>
    </submittedName>
</protein>
<comment type="subcellular location">
    <subcellularLocation>
        <location evidence="1">Nucleus</location>
        <location evidence="1">Nucleolus</location>
    </subcellularLocation>
</comment>
<dbReference type="EMBL" id="CACVBM020001189">
    <property type="protein sequence ID" value="CAA7038225.1"/>
    <property type="molecule type" value="Genomic_DNA"/>
</dbReference>
<evidence type="ECO:0000256" key="2">
    <source>
        <dbReference type="ARBA" id="ARBA00005424"/>
    </source>
</evidence>
<evidence type="ECO:0000256" key="1">
    <source>
        <dbReference type="ARBA" id="ARBA00004604"/>
    </source>
</evidence>
<keyword evidence="4" id="KW-0698">rRNA processing</keyword>
<keyword evidence="5" id="KW-0539">Nucleus</keyword>
<dbReference type="GO" id="GO:0005730">
    <property type="term" value="C:nucleolus"/>
    <property type="evidence" value="ECO:0007669"/>
    <property type="project" value="UniProtKB-SubCell"/>
</dbReference>
<evidence type="ECO:0000313" key="6">
    <source>
        <dbReference type="EMBL" id="CAA7038225.1"/>
    </source>
</evidence>
<dbReference type="GO" id="GO:0006364">
    <property type="term" value="P:rRNA processing"/>
    <property type="evidence" value="ECO:0007669"/>
    <property type="project" value="UniProtKB-KW"/>
</dbReference>
<comment type="similarity">
    <text evidence="2">Belongs to the eukaryotic ribosomal protein eS8 family. Ribosome biogenesis protein NSA2 subfamily.</text>
</comment>
<name>A0A6D2JET4_9BRAS</name>
<comment type="caution">
    <text evidence="6">The sequence shown here is derived from an EMBL/GenBank/DDBJ whole genome shotgun (WGS) entry which is preliminary data.</text>
</comment>
<gene>
    <name evidence="6" type="ORF">MERR_LOCUS25460</name>
</gene>
<dbReference type="InterPro" id="IPR022309">
    <property type="entry name" value="Ribosomal_Se8/biogenesis_NSA2"/>
</dbReference>
<keyword evidence="3" id="KW-0690">Ribosome biogenesis</keyword>
<keyword evidence="7" id="KW-1185">Reference proteome</keyword>
<evidence type="ECO:0000313" key="7">
    <source>
        <dbReference type="Proteomes" id="UP000467841"/>
    </source>
</evidence>
<dbReference type="InterPro" id="IPR039411">
    <property type="entry name" value="NSA2_fam"/>
</dbReference>
<sequence length="107" mass="12458">MWKVQTYGRTFGRMHSNNFRCGYSFCYKCGDEWKKEVALTDLSITWWDAQISNVTHPELRCTLCLEIIRIKKNLNVPVYTSLGVMTRETIIEVDVTEAWSCLEKLSG</sequence>
<dbReference type="AlphaFoldDB" id="A0A6D2JET4"/>
<dbReference type="PANTHER" id="PTHR12642">
    <property type="entry name" value="RIBOSOME BIOGENESIS PROTEIN NSA2 HOMOLOG"/>
    <property type="match status" value="1"/>
</dbReference>
<evidence type="ECO:0000256" key="3">
    <source>
        <dbReference type="ARBA" id="ARBA00022517"/>
    </source>
</evidence>
<reference evidence="6" key="1">
    <citation type="submission" date="2020-01" db="EMBL/GenBank/DDBJ databases">
        <authorList>
            <person name="Mishra B."/>
        </authorList>
    </citation>
    <scope>NUCLEOTIDE SEQUENCE [LARGE SCALE GENOMIC DNA]</scope>
</reference>